<feature type="domain" description="ApeI dehydratase-like" evidence="1">
    <location>
        <begin position="14"/>
        <end position="91"/>
    </location>
</feature>
<comment type="caution">
    <text evidence="2">The sequence shown here is derived from an EMBL/GenBank/DDBJ whole genome shotgun (WGS) entry which is preliminary data.</text>
</comment>
<dbReference type="GO" id="GO:0016829">
    <property type="term" value="F:lyase activity"/>
    <property type="evidence" value="ECO:0007669"/>
    <property type="project" value="UniProtKB-KW"/>
</dbReference>
<sequence>MLKGNFYHITATAKEEGQVNITLELNAAHPIFQGHFPDQPVVPGVCMMQIITETLEDAVQQKVLLQKAGQMKFLNMIDPVKQPLVDVTLTYKVEENGGWKVNATLKREAMTFMKFQGVFK</sequence>
<organism evidence="2 3">
    <name type="scientific">Chitinophaga flava</name>
    <dbReference type="NCBI Taxonomy" id="2259036"/>
    <lineage>
        <taxon>Bacteria</taxon>
        <taxon>Pseudomonadati</taxon>
        <taxon>Bacteroidota</taxon>
        <taxon>Chitinophagia</taxon>
        <taxon>Chitinophagales</taxon>
        <taxon>Chitinophagaceae</taxon>
        <taxon>Chitinophaga</taxon>
    </lineage>
</organism>
<dbReference type="Gene3D" id="3.10.129.10">
    <property type="entry name" value="Hotdog Thioesterase"/>
    <property type="match status" value="1"/>
</dbReference>
<evidence type="ECO:0000313" key="3">
    <source>
        <dbReference type="Proteomes" id="UP000253410"/>
    </source>
</evidence>
<gene>
    <name evidence="2" type="ORF">DF182_18880</name>
</gene>
<dbReference type="SUPFAM" id="SSF54637">
    <property type="entry name" value="Thioesterase/thiol ester dehydrase-isomerase"/>
    <property type="match status" value="1"/>
</dbReference>
<dbReference type="EMBL" id="QFFJ01000002">
    <property type="protein sequence ID" value="RBL88636.1"/>
    <property type="molecule type" value="Genomic_DNA"/>
</dbReference>
<dbReference type="AlphaFoldDB" id="A0A365XQK1"/>
<dbReference type="InterPro" id="IPR054545">
    <property type="entry name" value="ApeI-like"/>
</dbReference>
<accession>A0A365XQK1</accession>
<name>A0A365XQK1_9BACT</name>
<protein>
    <submittedName>
        <fullName evidence="2">3-hydroxyacyl-ACP dehydratase</fullName>
    </submittedName>
</protein>
<keyword evidence="3" id="KW-1185">Reference proteome</keyword>
<dbReference type="InterPro" id="IPR029069">
    <property type="entry name" value="HotDog_dom_sf"/>
</dbReference>
<reference evidence="2 3" key="1">
    <citation type="submission" date="2018-05" db="EMBL/GenBank/DDBJ databases">
        <title>Chitinophaga sp. K3CV102501T nov., isolated from isolated from a monsoon evergreen broad-leaved forest soil.</title>
        <authorList>
            <person name="Lv Y."/>
        </authorList>
    </citation>
    <scope>NUCLEOTIDE SEQUENCE [LARGE SCALE GENOMIC DNA]</scope>
    <source>
        <strain evidence="2 3">GDMCC 1.1325</strain>
    </source>
</reference>
<dbReference type="Proteomes" id="UP000253410">
    <property type="component" value="Unassembled WGS sequence"/>
</dbReference>
<evidence type="ECO:0000259" key="1">
    <source>
        <dbReference type="Pfam" id="PF22818"/>
    </source>
</evidence>
<dbReference type="RefSeq" id="WP_113617381.1">
    <property type="nucleotide sequence ID" value="NZ_QFFJ01000002.1"/>
</dbReference>
<evidence type="ECO:0000313" key="2">
    <source>
        <dbReference type="EMBL" id="RBL88636.1"/>
    </source>
</evidence>
<dbReference type="Pfam" id="PF22818">
    <property type="entry name" value="ApeI-like"/>
    <property type="match status" value="1"/>
</dbReference>
<dbReference type="OrthoDB" id="9772788at2"/>
<proteinExistence type="predicted"/>